<accession>A0ABN4YNB7</accession>
<dbReference type="PANTHER" id="PTHR34352:SF1">
    <property type="entry name" value="PROTEIN YHFA"/>
    <property type="match status" value="1"/>
</dbReference>
<dbReference type="InterPro" id="IPR036102">
    <property type="entry name" value="OsmC/Ohrsf"/>
</dbReference>
<evidence type="ECO:0000313" key="2">
    <source>
        <dbReference type="Proteomes" id="UP000192486"/>
    </source>
</evidence>
<gene>
    <name evidence="1" type="ORF">SporoS204_09585</name>
</gene>
<dbReference type="PANTHER" id="PTHR34352">
    <property type="entry name" value="PROTEIN YHFA"/>
    <property type="match status" value="1"/>
</dbReference>
<evidence type="ECO:0000313" key="1">
    <source>
        <dbReference type="EMBL" id="ARF14372.1"/>
    </source>
</evidence>
<dbReference type="Gene3D" id="3.30.300.20">
    <property type="match status" value="1"/>
</dbReference>
<dbReference type="Pfam" id="PF02566">
    <property type="entry name" value="OsmC"/>
    <property type="match status" value="1"/>
</dbReference>
<dbReference type="InterPro" id="IPR015946">
    <property type="entry name" value="KH_dom-like_a/b"/>
</dbReference>
<dbReference type="InterPro" id="IPR003718">
    <property type="entry name" value="OsmC/Ohr_fam"/>
</dbReference>
<keyword evidence="2" id="KW-1185">Reference proteome</keyword>
<dbReference type="SUPFAM" id="SSF82784">
    <property type="entry name" value="OsmC-like"/>
    <property type="match status" value="1"/>
</dbReference>
<reference evidence="1 2" key="1">
    <citation type="submission" date="2016-04" db="EMBL/GenBank/DDBJ databases">
        <title>Comparative Genomics and Epigenetics of Sporosarcina ureae.</title>
        <authorList>
            <person name="Oliver A.S."/>
            <person name="Cooper K.K."/>
        </authorList>
    </citation>
    <scope>NUCLEOTIDE SEQUENCE [LARGE SCALE GENOMIC DNA]</scope>
    <source>
        <strain evidence="1 2">S204</strain>
    </source>
</reference>
<name>A0ABN4YNB7_SPOUR</name>
<protein>
    <submittedName>
        <fullName evidence="1">Osmotically inducible protein C</fullName>
    </submittedName>
</protein>
<organism evidence="1 2">
    <name type="scientific">Sporosarcina ureae</name>
    <dbReference type="NCBI Taxonomy" id="1571"/>
    <lineage>
        <taxon>Bacteria</taxon>
        <taxon>Bacillati</taxon>
        <taxon>Bacillota</taxon>
        <taxon>Bacilli</taxon>
        <taxon>Bacillales</taxon>
        <taxon>Caryophanaceae</taxon>
        <taxon>Sporosarcina</taxon>
    </lineage>
</organism>
<dbReference type="EMBL" id="CP015108">
    <property type="protein sequence ID" value="ARF14372.1"/>
    <property type="molecule type" value="Genomic_DNA"/>
</dbReference>
<dbReference type="Proteomes" id="UP000192486">
    <property type="component" value="Chromosome"/>
</dbReference>
<proteinExistence type="predicted"/>
<dbReference type="RefSeq" id="WP_029053425.1">
    <property type="nucleotide sequence ID" value="NZ_CP015108.1"/>
</dbReference>
<sequence length="129" mass="14530">MNFHMTKHGFDTETEFGTLHISSNEEKGFRPYQLMVASIAACGGGVMRKVLDKMRMPAEDIAIDVKEVVRSQDDASRLMKIHLHFTVIGSDVTDEKMPRIMELTEKNCSMLQSVMGCIDVVKTYEIGTK</sequence>